<dbReference type="InterPro" id="IPR001063">
    <property type="entry name" value="Ribosomal_uL22"/>
</dbReference>
<evidence type="ECO:0000313" key="11">
    <source>
        <dbReference type="EMBL" id="MBI3013617.1"/>
    </source>
</evidence>
<accession>A0A932GM79</accession>
<dbReference type="InterPro" id="IPR036394">
    <property type="entry name" value="Ribosomal_uL22_sf"/>
</dbReference>
<evidence type="ECO:0000256" key="6">
    <source>
        <dbReference type="ARBA" id="ARBA00035207"/>
    </source>
</evidence>
<dbReference type="CDD" id="cd00336">
    <property type="entry name" value="Ribosomal_L22"/>
    <property type="match status" value="1"/>
</dbReference>
<evidence type="ECO:0000256" key="1">
    <source>
        <dbReference type="ARBA" id="ARBA00009451"/>
    </source>
</evidence>
<dbReference type="SUPFAM" id="SSF54843">
    <property type="entry name" value="Ribosomal protein L22"/>
    <property type="match status" value="1"/>
</dbReference>
<keyword evidence="4 7" id="KW-0689">Ribosomal protein</keyword>
<comment type="caution">
    <text evidence="11">The sequence shown here is derived from an EMBL/GenBank/DDBJ whole genome shotgun (WGS) entry which is preliminary data.</text>
</comment>
<name>A0A932GM79_UNCTE</name>
<evidence type="ECO:0000256" key="7">
    <source>
        <dbReference type="HAMAP-Rule" id="MF_01331"/>
    </source>
</evidence>
<proteinExistence type="inferred from homology"/>
<dbReference type="GO" id="GO:0022625">
    <property type="term" value="C:cytosolic large ribosomal subunit"/>
    <property type="evidence" value="ECO:0007669"/>
    <property type="project" value="TreeGrafter"/>
</dbReference>
<evidence type="ECO:0000256" key="2">
    <source>
        <dbReference type="ARBA" id="ARBA00022730"/>
    </source>
</evidence>
<comment type="subunit">
    <text evidence="7 9">Part of the 50S ribosomal subunit.</text>
</comment>
<dbReference type="EMBL" id="JACPSX010000010">
    <property type="protein sequence ID" value="MBI3013617.1"/>
    <property type="molecule type" value="Genomic_DNA"/>
</dbReference>
<protein>
    <recommendedName>
        <fullName evidence="6 7">Large ribosomal subunit protein uL22</fullName>
    </recommendedName>
</protein>
<dbReference type="AlphaFoldDB" id="A0A932GM79"/>
<evidence type="ECO:0000256" key="5">
    <source>
        <dbReference type="ARBA" id="ARBA00023274"/>
    </source>
</evidence>
<dbReference type="Gene3D" id="3.90.470.10">
    <property type="entry name" value="Ribosomal protein L22/L17"/>
    <property type="match status" value="1"/>
</dbReference>
<evidence type="ECO:0000313" key="12">
    <source>
        <dbReference type="Proteomes" id="UP000741360"/>
    </source>
</evidence>
<reference evidence="11" key="1">
    <citation type="submission" date="2020-07" db="EMBL/GenBank/DDBJ databases">
        <title>Huge and variable diversity of episymbiotic CPR bacteria and DPANN archaea in groundwater ecosystems.</title>
        <authorList>
            <person name="He C.Y."/>
            <person name="Keren R."/>
            <person name="Whittaker M."/>
            <person name="Farag I.F."/>
            <person name="Doudna J."/>
            <person name="Cate J.H.D."/>
            <person name="Banfield J.F."/>
        </authorList>
    </citation>
    <scope>NUCLEOTIDE SEQUENCE</scope>
    <source>
        <strain evidence="11">NC_groundwater_717_Ag_S-0.2um_59_8</strain>
    </source>
</reference>
<dbReference type="GO" id="GO:0003735">
    <property type="term" value="F:structural constituent of ribosome"/>
    <property type="evidence" value="ECO:0007669"/>
    <property type="project" value="InterPro"/>
</dbReference>
<dbReference type="PROSITE" id="PS00464">
    <property type="entry name" value="RIBOSOMAL_L22"/>
    <property type="match status" value="1"/>
</dbReference>
<evidence type="ECO:0000256" key="9">
    <source>
        <dbReference type="RuleBase" id="RU004006"/>
    </source>
</evidence>
<keyword evidence="3 7" id="KW-0694">RNA-binding</keyword>
<comment type="function">
    <text evidence="7 10">This protein binds specifically to 23S rRNA; its binding is stimulated by other ribosomal proteins, e.g., L4, L17, and L20. It is important during the early stages of 50S assembly. It makes multiple contacts with different domains of the 23S rRNA in the assembled 50S subunit and ribosome.</text>
</comment>
<gene>
    <name evidence="7 11" type="primary">rplV</name>
    <name evidence="11" type="ORF">HYY65_00805</name>
</gene>
<evidence type="ECO:0000256" key="8">
    <source>
        <dbReference type="RuleBase" id="RU004005"/>
    </source>
</evidence>
<dbReference type="InterPro" id="IPR018260">
    <property type="entry name" value="Ribosomal_uL22_CS"/>
</dbReference>
<dbReference type="InterPro" id="IPR047867">
    <property type="entry name" value="Ribosomal_uL22_bac/org-type"/>
</dbReference>
<evidence type="ECO:0000256" key="10">
    <source>
        <dbReference type="RuleBase" id="RU004008"/>
    </source>
</evidence>
<organism evidence="11 12">
    <name type="scientific">Tectimicrobiota bacterium</name>
    <dbReference type="NCBI Taxonomy" id="2528274"/>
    <lineage>
        <taxon>Bacteria</taxon>
        <taxon>Pseudomonadati</taxon>
        <taxon>Nitrospinota/Tectimicrobiota group</taxon>
        <taxon>Candidatus Tectimicrobiota</taxon>
    </lineage>
</organism>
<comment type="function">
    <text evidence="7">The globular domain of the protein is located near the polypeptide exit tunnel on the outside of the subunit, while an extended beta-hairpin is found that lines the wall of the exit tunnel in the center of the 70S ribosome.</text>
</comment>
<dbReference type="HAMAP" id="MF_01331_B">
    <property type="entry name" value="Ribosomal_uL22_B"/>
    <property type="match status" value="1"/>
</dbReference>
<evidence type="ECO:0000256" key="3">
    <source>
        <dbReference type="ARBA" id="ARBA00022884"/>
    </source>
</evidence>
<dbReference type="PANTHER" id="PTHR13501">
    <property type="entry name" value="CHLOROPLAST 50S RIBOSOMAL PROTEIN L22-RELATED"/>
    <property type="match status" value="1"/>
</dbReference>
<keyword evidence="5 7" id="KW-0687">Ribonucleoprotein</keyword>
<comment type="similarity">
    <text evidence="1 7 8">Belongs to the universal ribosomal protein uL22 family.</text>
</comment>
<dbReference type="Proteomes" id="UP000741360">
    <property type="component" value="Unassembled WGS sequence"/>
</dbReference>
<evidence type="ECO:0000256" key="4">
    <source>
        <dbReference type="ARBA" id="ARBA00022980"/>
    </source>
</evidence>
<keyword evidence="2 7" id="KW-0699">rRNA-binding</keyword>
<dbReference type="InterPro" id="IPR005727">
    <property type="entry name" value="Ribosomal_uL22_bac/chlpt-type"/>
</dbReference>
<dbReference type="GO" id="GO:0006412">
    <property type="term" value="P:translation"/>
    <property type="evidence" value="ECO:0007669"/>
    <property type="project" value="UniProtKB-UniRule"/>
</dbReference>
<sequence>MEVRAVLRFLRASPRKVRLVADLIRGKRVGEALNILTFTEKRAARKLEKVLRSAVANASETKKVKEVDDLVISRVLVDPGPVWKRHMPRARGRATPIRKRTSHVTLILSGKEQGGK</sequence>
<dbReference type="NCBIfam" id="TIGR01044">
    <property type="entry name" value="rplV_bact"/>
    <property type="match status" value="1"/>
</dbReference>
<dbReference type="PANTHER" id="PTHR13501:SF8">
    <property type="entry name" value="LARGE RIBOSOMAL SUBUNIT PROTEIN UL22M"/>
    <property type="match status" value="1"/>
</dbReference>
<dbReference type="GO" id="GO:0019843">
    <property type="term" value="F:rRNA binding"/>
    <property type="evidence" value="ECO:0007669"/>
    <property type="project" value="UniProtKB-UniRule"/>
</dbReference>
<dbReference type="Pfam" id="PF00237">
    <property type="entry name" value="Ribosomal_L22"/>
    <property type="match status" value="1"/>
</dbReference>